<feature type="binding site" evidence="18">
    <location>
        <position position="226"/>
    </location>
    <ligand>
        <name>Mg(2+)</name>
        <dbReference type="ChEBI" id="CHEBI:18420"/>
    </ligand>
</feature>
<dbReference type="Pfam" id="PF12804">
    <property type="entry name" value="NTP_transf_3"/>
    <property type="match status" value="1"/>
</dbReference>
<keyword evidence="9 18" id="KW-0460">Magnesium</keyword>
<comment type="pathway">
    <text evidence="18">Nucleotide-sugar biosynthesis; UDP-N-acetyl-alpha-D-glucosamine biosynthesis; UDP-N-acetyl-alpha-D-glucosamine from N-acetyl-alpha-D-glucosamine 1-phosphate: step 1/1.</text>
</comment>
<feature type="binding site" evidence="18">
    <location>
        <position position="404"/>
    </location>
    <ligand>
        <name>acetyl-CoA</name>
        <dbReference type="ChEBI" id="CHEBI:57288"/>
    </ligand>
</feature>
<comment type="caution">
    <text evidence="21">The sequence shown here is derived from an EMBL/GenBank/DDBJ whole genome shotgun (WGS) entry which is preliminary data.</text>
</comment>
<dbReference type="RefSeq" id="WP_274690390.1">
    <property type="nucleotide sequence ID" value="NZ_JAPMOU010000028.1"/>
</dbReference>
<comment type="subcellular location">
    <subcellularLocation>
        <location evidence="1 18">Cytoplasm</location>
    </subcellularLocation>
</comment>
<evidence type="ECO:0000256" key="6">
    <source>
        <dbReference type="ARBA" id="ARBA00022695"/>
    </source>
</evidence>
<evidence type="ECO:0000256" key="1">
    <source>
        <dbReference type="ARBA" id="ARBA00004496"/>
    </source>
</evidence>
<dbReference type="HAMAP" id="MF_01631">
    <property type="entry name" value="GlmU"/>
    <property type="match status" value="1"/>
</dbReference>
<dbReference type="InterPro" id="IPR001451">
    <property type="entry name" value="Hexapep"/>
</dbReference>
<feature type="binding site" evidence="18">
    <location>
        <position position="153"/>
    </location>
    <ligand>
        <name>UDP-N-acetyl-alpha-D-glucosamine</name>
        <dbReference type="ChEBI" id="CHEBI:57705"/>
    </ligand>
</feature>
<feature type="binding site" evidence="18">
    <location>
        <begin position="101"/>
        <end position="103"/>
    </location>
    <ligand>
        <name>UDP-N-acetyl-alpha-D-glucosamine</name>
        <dbReference type="ChEBI" id="CHEBI:57705"/>
    </ligand>
</feature>
<feature type="binding site" evidence="18">
    <location>
        <position position="439"/>
    </location>
    <ligand>
        <name>acetyl-CoA</name>
        <dbReference type="ChEBI" id="CHEBI:57288"/>
    </ligand>
</feature>
<evidence type="ECO:0000256" key="7">
    <source>
        <dbReference type="ARBA" id="ARBA00022723"/>
    </source>
</evidence>
<dbReference type="InterPro" id="IPR056729">
    <property type="entry name" value="GMPPB_C"/>
</dbReference>
<evidence type="ECO:0000256" key="14">
    <source>
        <dbReference type="ARBA" id="ARBA00023316"/>
    </source>
</evidence>
<feature type="binding site" evidence="18">
    <location>
        <position position="168"/>
    </location>
    <ligand>
        <name>UDP-N-acetyl-alpha-D-glucosamine</name>
        <dbReference type="ChEBI" id="CHEBI:57705"/>
    </ligand>
</feature>
<evidence type="ECO:0000256" key="13">
    <source>
        <dbReference type="ARBA" id="ARBA00023315"/>
    </source>
</evidence>
<comment type="similarity">
    <text evidence="2 18">In the C-terminal section; belongs to the transferase hexapeptide repeat family.</text>
</comment>
<evidence type="ECO:0000259" key="20">
    <source>
        <dbReference type="Pfam" id="PF25087"/>
    </source>
</evidence>
<evidence type="ECO:0000313" key="22">
    <source>
        <dbReference type="Proteomes" id="UP001528823"/>
    </source>
</evidence>
<sequence length="455" mass="48621">MKVDTVILAAGQGTRMKSNLPKVLHEIAKKPMLAHVIEAAQQAVTESQTHVVIGHGSDQVKSTLGNYPVSWVLQEQQLGTGHAVHQAIEHVSSSDLVLILYGDVPLLKKETIQQLINAAQQTGFALLTVTLADATGYGRIVRSSEEKITAIVEHKDATPEQLSINEINTGIMAVNSEKLQQWLPKLSNNNAQGEYYLTDIVAMAVTDGMTITAVHPTCEQEVEGVNNKVQLAKLERWHQQQLAEGLMVAGATLRDPSRVDIRGEVTVGKDVIIDVNAVFEGSVTLGDNVTIEPNCILKDCQVGSNTIIKANSIIEESVVHDNCDIGPFARLRPGTELAEKAKVGNFVETKKTKIGTGSKVNHLSYVGDAEVGAGVNIGAGTITCNYDGANKFQTTIEDNVFIGSNTSLVAPVTVSQGATTGAGSTITKNVPANELAIGRARQTNLGGWQRPTKKS</sequence>
<dbReference type="CDD" id="cd03353">
    <property type="entry name" value="LbH_GlmU_C"/>
    <property type="match status" value="1"/>
</dbReference>
<feature type="region of interest" description="N-acetyltransferase" evidence="18">
    <location>
        <begin position="250"/>
        <end position="455"/>
    </location>
</feature>
<keyword evidence="8 18" id="KW-0677">Repeat</keyword>
<keyword evidence="22" id="KW-1185">Reference proteome</keyword>
<reference evidence="21 22" key="1">
    <citation type="submission" date="2022-11" db="EMBL/GenBank/DDBJ databases">
        <title>Spartinivicinus poritis sp. nov., isolated from scleractinian coral Porites lutea.</title>
        <authorList>
            <person name="Zhang G."/>
            <person name="Cai L."/>
            <person name="Wei Q."/>
        </authorList>
    </citation>
    <scope>NUCLEOTIDE SEQUENCE [LARGE SCALE GENOMIC DNA]</scope>
    <source>
        <strain evidence="21 22">A2-2</strain>
    </source>
</reference>
<keyword evidence="7 18" id="KW-0479">Metal-binding</keyword>
<dbReference type="SUPFAM" id="SSF53448">
    <property type="entry name" value="Nucleotide-diphospho-sugar transferases"/>
    <property type="match status" value="1"/>
</dbReference>
<keyword evidence="4 18" id="KW-0963">Cytoplasm</keyword>
<keyword evidence="14 18" id="KW-0961">Cell wall biogenesis/degradation</keyword>
<evidence type="ECO:0000256" key="17">
    <source>
        <dbReference type="ARBA" id="ARBA00049628"/>
    </source>
</evidence>
<evidence type="ECO:0000256" key="18">
    <source>
        <dbReference type="HAMAP-Rule" id="MF_01631"/>
    </source>
</evidence>
<comment type="catalytic activity">
    <reaction evidence="16 18">
        <text>N-acetyl-alpha-D-glucosamine 1-phosphate + UTP + H(+) = UDP-N-acetyl-alpha-D-glucosamine + diphosphate</text>
        <dbReference type="Rhea" id="RHEA:13509"/>
        <dbReference type="ChEBI" id="CHEBI:15378"/>
        <dbReference type="ChEBI" id="CHEBI:33019"/>
        <dbReference type="ChEBI" id="CHEBI:46398"/>
        <dbReference type="ChEBI" id="CHEBI:57705"/>
        <dbReference type="ChEBI" id="CHEBI:57776"/>
        <dbReference type="EC" id="2.7.7.23"/>
    </reaction>
</comment>
<dbReference type="InterPro" id="IPR005882">
    <property type="entry name" value="Bifunctional_GlmU"/>
</dbReference>
<dbReference type="CDD" id="cd02540">
    <property type="entry name" value="GT2_GlmU_N_bac"/>
    <property type="match status" value="1"/>
</dbReference>
<evidence type="ECO:0000256" key="12">
    <source>
        <dbReference type="ARBA" id="ARBA00023268"/>
    </source>
</evidence>
<feature type="binding site" evidence="18">
    <location>
        <position position="376"/>
    </location>
    <ligand>
        <name>UDP-N-acetyl-alpha-D-glucosamine</name>
        <dbReference type="ChEBI" id="CHEBI:57705"/>
    </ligand>
</feature>
<feature type="region of interest" description="Pyrophosphorylase" evidence="18">
    <location>
        <begin position="1"/>
        <end position="228"/>
    </location>
</feature>
<feature type="binding site" evidence="18">
    <location>
        <position position="226"/>
    </location>
    <ligand>
        <name>UDP-N-acetyl-alpha-D-glucosamine</name>
        <dbReference type="ChEBI" id="CHEBI:57705"/>
    </ligand>
</feature>
<evidence type="ECO:0000256" key="15">
    <source>
        <dbReference type="ARBA" id="ARBA00048247"/>
    </source>
</evidence>
<feature type="active site" description="Proton acceptor" evidence="18">
    <location>
        <position position="362"/>
    </location>
</feature>
<comment type="pathway">
    <text evidence="18">Bacterial outer membrane biogenesis; LPS lipid A biosynthesis.</text>
</comment>
<evidence type="ECO:0000256" key="10">
    <source>
        <dbReference type="ARBA" id="ARBA00022960"/>
    </source>
</evidence>
<comment type="cofactor">
    <cofactor evidence="18">
        <name>Mg(2+)</name>
        <dbReference type="ChEBI" id="CHEBI:18420"/>
    </cofactor>
    <text evidence="18">Binds 1 Mg(2+) ion per subunit.</text>
</comment>
<evidence type="ECO:0000313" key="21">
    <source>
        <dbReference type="EMBL" id="MDE1464059.1"/>
    </source>
</evidence>
<dbReference type="Pfam" id="PF25087">
    <property type="entry name" value="GMPPB_C"/>
    <property type="match status" value="1"/>
</dbReference>
<name>A0ABT5UCF4_9GAMM</name>
<keyword evidence="5 18" id="KW-0808">Transferase</keyword>
<accession>A0ABT5UCF4</accession>
<feature type="binding site" evidence="18">
    <location>
        <position position="138"/>
    </location>
    <ligand>
        <name>UDP-N-acetyl-alpha-D-glucosamine</name>
        <dbReference type="ChEBI" id="CHEBI:57705"/>
    </ligand>
</feature>
<dbReference type="EC" id="2.3.1.157" evidence="18"/>
<dbReference type="InterPro" id="IPR025877">
    <property type="entry name" value="MobA-like_NTP_Trfase"/>
</dbReference>
<evidence type="ECO:0000256" key="5">
    <source>
        <dbReference type="ARBA" id="ARBA00022679"/>
    </source>
</evidence>
<feature type="binding site" evidence="18">
    <location>
        <begin position="79"/>
        <end position="80"/>
    </location>
    <ligand>
        <name>UDP-N-acetyl-alpha-D-glucosamine</name>
        <dbReference type="ChEBI" id="CHEBI:57705"/>
    </ligand>
</feature>
<feature type="domain" description="Mannose-1-phosphate guanyltransferase C-terminal" evidence="20">
    <location>
        <begin position="261"/>
        <end position="348"/>
    </location>
</feature>
<dbReference type="Gene3D" id="2.160.10.10">
    <property type="entry name" value="Hexapeptide repeat proteins"/>
    <property type="match status" value="1"/>
</dbReference>
<feature type="binding site" evidence="18">
    <location>
        <position position="365"/>
    </location>
    <ligand>
        <name>UDP-N-acetyl-alpha-D-glucosamine</name>
        <dbReference type="ChEBI" id="CHEBI:57705"/>
    </ligand>
</feature>
<evidence type="ECO:0000259" key="19">
    <source>
        <dbReference type="Pfam" id="PF12804"/>
    </source>
</evidence>
<feature type="binding site" evidence="18">
    <location>
        <position position="350"/>
    </location>
    <ligand>
        <name>UDP-N-acetyl-alpha-D-glucosamine</name>
        <dbReference type="ChEBI" id="CHEBI:57705"/>
    </ligand>
</feature>
<feature type="region of interest" description="Linker" evidence="18">
    <location>
        <begin position="229"/>
        <end position="249"/>
    </location>
</feature>
<feature type="binding site" evidence="18">
    <location>
        <begin position="385"/>
        <end position="386"/>
    </location>
    <ligand>
        <name>acetyl-CoA</name>
        <dbReference type="ChEBI" id="CHEBI:57288"/>
    </ligand>
</feature>
<dbReference type="InterPro" id="IPR050065">
    <property type="entry name" value="GlmU-like"/>
</dbReference>
<evidence type="ECO:0000256" key="4">
    <source>
        <dbReference type="ARBA" id="ARBA00022490"/>
    </source>
</evidence>
<dbReference type="PANTHER" id="PTHR43584:SF3">
    <property type="entry name" value="BIFUNCTIONAL PROTEIN GLMU"/>
    <property type="match status" value="1"/>
</dbReference>
<dbReference type="EC" id="2.7.7.23" evidence="18"/>
<dbReference type="InterPro" id="IPR011004">
    <property type="entry name" value="Trimer_LpxA-like_sf"/>
</dbReference>
<evidence type="ECO:0000256" key="16">
    <source>
        <dbReference type="ARBA" id="ARBA00048493"/>
    </source>
</evidence>
<feature type="binding site" evidence="18">
    <location>
        <position position="422"/>
    </location>
    <ligand>
        <name>acetyl-CoA</name>
        <dbReference type="ChEBI" id="CHEBI:57288"/>
    </ligand>
</feature>
<feature type="binding site" evidence="18">
    <location>
        <begin position="8"/>
        <end position="11"/>
    </location>
    <ligand>
        <name>UDP-N-acetyl-alpha-D-glucosamine</name>
        <dbReference type="ChEBI" id="CHEBI:57705"/>
    </ligand>
</feature>
<evidence type="ECO:0000256" key="11">
    <source>
        <dbReference type="ARBA" id="ARBA00022984"/>
    </source>
</evidence>
<dbReference type="GO" id="GO:0019134">
    <property type="term" value="F:glucosamine-1-phosphate N-acetyltransferase activity"/>
    <property type="evidence" value="ECO:0007669"/>
    <property type="project" value="UniProtKB-EC"/>
</dbReference>
<evidence type="ECO:0000256" key="9">
    <source>
        <dbReference type="ARBA" id="ARBA00022842"/>
    </source>
</evidence>
<comment type="subunit">
    <text evidence="18">Homotrimer.</text>
</comment>
<evidence type="ECO:0000256" key="3">
    <source>
        <dbReference type="ARBA" id="ARBA00007947"/>
    </source>
</evidence>
<dbReference type="SUPFAM" id="SSF51161">
    <property type="entry name" value="Trimeric LpxA-like enzymes"/>
    <property type="match status" value="1"/>
</dbReference>
<keyword evidence="10 18" id="KW-0133">Cell shape</keyword>
<dbReference type="EMBL" id="JAPMOU010000028">
    <property type="protein sequence ID" value="MDE1464059.1"/>
    <property type="molecule type" value="Genomic_DNA"/>
</dbReference>
<organism evidence="21 22">
    <name type="scientific">Spartinivicinus poritis</name>
    <dbReference type="NCBI Taxonomy" id="2994640"/>
    <lineage>
        <taxon>Bacteria</taxon>
        <taxon>Pseudomonadati</taxon>
        <taxon>Pseudomonadota</taxon>
        <taxon>Gammaproteobacteria</taxon>
        <taxon>Oceanospirillales</taxon>
        <taxon>Zooshikellaceae</taxon>
        <taxon>Spartinivicinus</taxon>
    </lineage>
</organism>
<dbReference type="GO" id="GO:0003977">
    <property type="term" value="F:UDP-N-acetylglucosamine diphosphorylase activity"/>
    <property type="evidence" value="ECO:0007669"/>
    <property type="project" value="UniProtKB-EC"/>
</dbReference>
<dbReference type="Proteomes" id="UP001528823">
    <property type="component" value="Unassembled WGS sequence"/>
</dbReference>
<comment type="catalytic activity">
    <reaction evidence="15 18">
        <text>alpha-D-glucosamine 1-phosphate + acetyl-CoA = N-acetyl-alpha-D-glucosamine 1-phosphate + CoA + H(+)</text>
        <dbReference type="Rhea" id="RHEA:13725"/>
        <dbReference type="ChEBI" id="CHEBI:15378"/>
        <dbReference type="ChEBI" id="CHEBI:57287"/>
        <dbReference type="ChEBI" id="CHEBI:57288"/>
        <dbReference type="ChEBI" id="CHEBI:57776"/>
        <dbReference type="ChEBI" id="CHEBI:58516"/>
        <dbReference type="EC" id="2.3.1.157"/>
    </reaction>
</comment>
<evidence type="ECO:0000256" key="2">
    <source>
        <dbReference type="ARBA" id="ARBA00007707"/>
    </source>
</evidence>
<dbReference type="InterPro" id="IPR038009">
    <property type="entry name" value="GlmU_C_LbH"/>
</dbReference>
<dbReference type="PANTHER" id="PTHR43584">
    <property type="entry name" value="NUCLEOTIDYL TRANSFERASE"/>
    <property type="match status" value="1"/>
</dbReference>
<feature type="binding site" evidence="18">
    <location>
        <position position="332"/>
    </location>
    <ligand>
        <name>UDP-N-acetyl-alpha-D-glucosamine</name>
        <dbReference type="ChEBI" id="CHEBI:57705"/>
    </ligand>
</feature>
<feature type="domain" description="MobA-like NTP transferase" evidence="19">
    <location>
        <begin position="6"/>
        <end position="130"/>
    </location>
</feature>
<evidence type="ECO:0000256" key="8">
    <source>
        <dbReference type="ARBA" id="ARBA00022737"/>
    </source>
</evidence>
<comment type="pathway">
    <text evidence="18">Nucleotide-sugar biosynthesis; UDP-N-acetyl-alpha-D-glucosamine biosynthesis; N-acetyl-alpha-D-glucosamine 1-phosphate from alpha-D-glucosamine 6-phosphate (route II): step 2/2.</text>
</comment>
<keyword evidence="13 18" id="KW-0012">Acyltransferase</keyword>
<comment type="similarity">
    <text evidence="3 18">In the N-terminal section; belongs to the N-acetylglucosamine-1-phosphate uridyltransferase family.</text>
</comment>
<feature type="binding site" evidence="18">
    <location>
        <position position="22"/>
    </location>
    <ligand>
        <name>UDP-N-acetyl-alpha-D-glucosamine</name>
        <dbReference type="ChEBI" id="CHEBI:57705"/>
    </ligand>
</feature>
<feature type="binding site" evidence="18">
    <location>
        <position position="379"/>
    </location>
    <ligand>
        <name>acetyl-CoA</name>
        <dbReference type="ChEBI" id="CHEBI:57288"/>
    </ligand>
</feature>
<feature type="binding site" evidence="18">
    <location>
        <position position="103"/>
    </location>
    <ligand>
        <name>Mg(2+)</name>
        <dbReference type="ChEBI" id="CHEBI:18420"/>
    </ligand>
</feature>
<feature type="binding site" evidence="18">
    <location>
        <position position="74"/>
    </location>
    <ligand>
        <name>UDP-N-acetyl-alpha-D-glucosamine</name>
        <dbReference type="ChEBI" id="CHEBI:57705"/>
    </ligand>
</feature>
<gene>
    <name evidence="18 21" type="primary">glmU</name>
    <name evidence="21" type="ORF">ORQ98_19060</name>
</gene>
<dbReference type="InterPro" id="IPR029044">
    <property type="entry name" value="Nucleotide-diphossugar_trans"/>
</dbReference>
<comment type="function">
    <text evidence="17 18">Catalyzes the last two sequential reactions in the de novo biosynthetic pathway for UDP-N-acetylglucosamine (UDP-GlcNAc). The C-terminal domain catalyzes the transfer of acetyl group from acetyl coenzyme A to glucosamine-1-phosphate (GlcN-1-P) to produce N-acetylglucosamine-1-phosphate (GlcNAc-1-P), which is converted into UDP-GlcNAc by the transfer of uridine 5-monophosphate (from uridine 5-triphosphate), a reaction catalyzed by the N-terminal domain.</text>
</comment>
<protein>
    <recommendedName>
        <fullName evidence="18">Bifunctional protein GlmU</fullName>
    </recommendedName>
    <domain>
        <recommendedName>
            <fullName evidence="18">UDP-N-acetylglucosamine pyrophosphorylase</fullName>
            <ecNumber evidence="18">2.7.7.23</ecNumber>
        </recommendedName>
        <alternativeName>
            <fullName evidence="18">N-acetylglucosamine-1-phosphate uridyltransferase</fullName>
        </alternativeName>
    </domain>
    <domain>
        <recommendedName>
            <fullName evidence="18">Glucosamine-1-phosphate N-acetyltransferase</fullName>
            <ecNumber evidence="18">2.3.1.157</ecNumber>
        </recommendedName>
    </domain>
</protein>
<dbReference type="NCBIfam" id="TIGR01173">
    <property type="entry name" value="glmU"/>
    <property type="match status" value="1"/>
</dbReference>
<keyword evidence="12 18" id="KW-0511">Multifunctional enzyme</keyword>
<dbReference type="Pfam" id="PF14602">
    <property type="entry name" value="Hexapep_2"/>
    <property type="match status" value="1"/>
</dbReference>
<dbReference type="Gene3D" id="3.90.550.10">
    <property type="entry name" value="Spore Coat Polysaccharide Biosynthesis Protein SpsA, Chain A"/>
    <property type="match status" value="1"/>
</dbReference>
<proteinExistence type="inferred from homology"/>
<keyword evidence="6 18" id="KW-0548">Nucleotidyltransferase</keyword>
<keyword evidence="11 18" id="KW-0573">Peptidoglycan synthesis</keyword>